<evidence type="ECO:0000313" key="4">
    <source>
        <dbReference type="Proteomes" id="UP000628017"/>
    </source>
</evidence>
<evidence type="ECO:0000259" key="2">
    <source>
        <dbReference type="Pfam" id="PF01266"/>
    </source>
</evidence>
<dbReference type="InterPro" id="IPR006076">
    <property type="entry name" value="FAD-dep_OxRdtase"/>
</dbReference>
<name>A0A916VP62_9RHOB</name>
<protein>
    <submittedName>
        <fullName evidence="3">Oxidoreductase</fullName>
    </submittedName>
</protein>
<dbReference type="Gene3D" id="3.30.9.10">
    <property type="entry name" value="D-Amino Acid Oxidase, subunit A, domain 2"/>
    <property type="match status" value="1"/>
</dbReference>
<reference evidence="3" key="2">
    <citation type="submission" date="2020-09" db="EMBL/GenBank/DDBJ databases">
        <authorList>
            <person name="Sun Q."/>
            <person name="Zhou Y."/>
        </authorList>
    </citation>
    <scope>NUCLEOTIDE SEQUENCE</scope>
    <source>
        <strain evidence="3">CGMCC 1.15880</strain>
    </source>
</reference>
<organism evidence="3 4">
    <name type="scientific">Neptunicoccus cionae</name>
    <dbReference type="NCBI Taxonomy" id="2035344"/>
    <lineage>
        <taxon>Bacteria</taxon>
        <taxon>Pseudomonadati</taxon>
        <taxon>Pseudomonadota</taxon>
        <taxon>Alphaproteobacteria</taxon>
        <taxon>Rhodobacterales</taxon>
        <taxon>Paracoccaceae</taxon>
        <taxon>Neptunicoccus</taxon>
    </lineage>
</organism>
<dbReference type="GO" id="GO:0016491">
    <property type="term" value="F:oxidoreductase activity"/>
    <property type="evidence" value="ECO:0007669"/>
    <property type="project" value="UniProtKB-KW"/>
</dbReference>
<reference evidence="3" key="1">
    <citation type="journal article" date="2014" name="Int. J. Syst. Evol. Microbiol.">
        <title>Complete genome sequence of Corynebacterium casei LMG S-19264T (=DSM 44701T), isolated from a smear-ripened cheese.</title>
        <authorList>
            <consortium name="US DOE Joint Genome Institute (JGI-PGF)"/>
            <person name="Walter F."/>
            <person name="Albersmeier A."/>
            <person name="Kalinowski J."/>
            <person name="Ruckert C."/>
        </authorList>
    </citation>
    <scope>NUCLEOTIDE SEQUENCE</scope>
    <source>
        <strain evidence="3">CGMCC 1.15880</strain>
    </source>
</reference>
<dbReference type="InterPro" id="IPR036188">
    <property type="entry name" value="FAD/NAD-bd_sf"/>
</dbReference>
<gene>
    <name evidence="3" type="ORF">GCM10011498_10860</name>
</gene>
<keyword evidence="4" id="KW-1185">Reference proteome</keyword>
<dbReference type="GO" id="GO:0032981">
    <property type="term" value="P:mitochondrial respiratory chain complex I assembly"/>
    <property type="evidence" value="ECO:0007669"/>
    <property type="project" value="TreeGrafter"/>
</dbReference>
<dbReference type="EMBL" id="BMKA01000002">
    <property type="protein sequence ID" value="GGA12778.1"/>
    <property type="molecule type" value="Genomic_DNA"/>
</dbReference>
<dbReference type="Proteomes" id="UP000628017">
    <property type="component" value="Unassembled WGS sequence"/>
</dbReference>
<dbReference type="PANTHER" id="PTHR13847:SF287">
    <property type="entry name" value="FAD-DEPENDENT OXIDOREDUCTASE DOMAIN-CONTAINING PROTEIN 1"/>
    <property type="match status" value="1"/>
</dbReference>
<evidence type="ECO:0000313" key="3">
    <source>
        <dbReference type="EMBL" id="GGA12778.1"/>
    </source>
</evidence>
<feature type="domain" description="FAD dependent oxidoreductase" evidence="2">
    <location>
        <begin position="16"/>
        <end position="377"/>
    </location>
</feature>
<dbReference type="AlphaFoldDB" id="A0A916VP62"/>
<keyword evidence="1" id="KW-0560">Oxidoreductase</keyword>
<comment type="caution">
    <text evidence="3">The sequence shown here is derived from an EMBL/GenBank/DDBJ whole genome shotgun (WGS) entry which is preliminary data.</text>
</comment>
<dbReference type="Pfam" id="PF01266">
    <property type="entry name" value="DAO"/>
    <property type="match status" value="1"/>
</dbReference>
<dbReference type="Gene3D" id="3.50.50.60">
    <property type="entry name" value="FAD/NAD(P)-binding domain"/>
    <property type="match status" value="1"/>
</dbReference>
<dbReference type="GO" id="GO:0005737">
    <property type="term" value="C:cytoplasm"/>
    <property type="evidence" value="ECO:0007669"/>
    <property type="project" value="TreeGrafter"/>
</dbReference>
<evidence type="ECO:0000256" key="1">
    <source>
        <dbReference type="ARBA" id="ARBA00023002"/>
    </source>
</evidence>
<accession>A0A916VP62</accession>
<proteinExistence type="predicted"/>
<dbReference type="SUPFAM" id="SSF51905">
    <property type="entry name" value="FAD/NAD(P)-binding domain"/>
    <property type="match status" value="1"/>
</dbReference>
<dbReference type="PANTHER" id="PTHR13847">
    <property type="entry name" value="SARCOSINE DEHYDROGENASE-RELATED"/>
    <property type="match status" value="1"/>
</dbReference>
<sequence>MAAGIYPNTPKYDSYDVVIVGGAIYGASISWWLTEMSGFDGRILVVERDASYALCSTVHTNSCIRQQFSRPINIHISQFGAEFVNNFKDFMGNDERVPDLVLQNFGYLYLADTPEFAQTLETVQRLQVSEGAGTRHMSAAELAAQYPFYQLDDILAANHNTLNEGYFDGGTLFDWWKKSGRERGVEYIENEVVALGCSAAGDRVETVTLKSGEVLTCGVVVNASGPRAAQTAAMAGIDIPVEPRKRYTYIFAAEHPLDCDLPLTIDPSGVHFRSDGQYYMAGSPPEPEDDVAVLPDDFIADHSLWENKVWPAIANRVPQFEAIKLVNSWVGHYAYNTFDQNAVIGRHPRVGNFIFANGFSGHGLQQSPALGRGVAELITYSEYRSLDLASFGFDRIENNESFDEKAVI</sequence>
<dbReference type="RefSeq" id="WP_188671756.1">
    <property type="nucleotide sequence ID" value="NZ_BMKA01000002.1"/>
</dbReference>